<dbReference type="GO" id="GO:0007005">
    <property type="term" value="P:mitochondrion organization"/>
    <property type="evidence" value="ECO:0007669"/>
    <property type="project" value="InterPro"/>
</dbReference>
<sequence>MKWRSTNKGGNQDHPGSPARIAQRSEGFTTPGLVTLSALRTHLEDPNCNPCFQAVTSVILLRPAFGYRQLSLSPTFLYGFFFGPYRTGDFSRCREIPSRSEEERRTNSRARACSGLSITKRTSTLLLRGNEFSIFEGRTDQERVIEHCRQALHRRAALHLGGAGVKSQMHFFFDLIGQIMSTDVPLKPRRKKLEVPIHKTDNKANIDTKRTYSANFHSKRYKQREEKSPKSQKNTPESEIVTQKVSRRYLNKENARLAKENEDIIIKFNELEELSVRKILKLKEKISTLQNLNEEVSEENNRLKGHSQELLAALEDLKVQLEISKYCRSCEEFKATIQKLNEENSVLKHAKKDLEDDLNMLKTVVYRLNVQMERNQERLRKVNLKITQTSTPQHQSLENIPIVEGNDPGEFEQHRDHSHTPISWGKVNAHTLGPLLDAYQDTITEKDDIIENYEAQMSDFTGKLKEIIKENEMLHKSLTEDVECSTKLKVVVAGLKQELKDLKDQNDILIKKCALKQDKLDEVLKCYEYKVEQLKRDYSVVHEQYCKSRNEVLALKEKNKALMDAQDEFKNERQSYIPLSVHSSSVNECKKWYEELKLQYEQEKTKLRENIETQAKLVEDLEKKIAQHSKEKEELDNMIKQFEKQIKKGEAKYLELEHTLNEVQFAKSACKKQLNKAMNFAKDLVAEQETLLKVLNQRQQENKAVKKIGCDIATRMDSLRNQLKGRVARVEYCGEKDTRSTPSDGNDETGA</sequence>
<feature type="region of interest" description="Disordered" evidence="2">
    <location>
        <begin position="198"/>
        <end position="240"/>
    </location>
</feature>
<comment type="caution">
    <text evidence="3">The sequence shown here is derived from an EMBL/GenBank/DDBJ whole genome shotgun (WGS) entry which is preliminary data.</text>
</comment>
<evidence type="ECO:0000313" key="3">
    <source>
        <dbReference type="EMBL" id="KAH0815340.1"/>
    </source>
</evidence>
<gene>
    <name evidence="3" type="ORF">GEV33_007451</name>
</gene>
<dbReference type="PANTHER" id="PTHR36170">
    <property type="entry name" value="CENTROSOMAL PROTEIN OF 89 KDA"/>
    <property type="match status" value="1"/>
</dbReference>
<feature type="coiled-coil region" evidence="1">
    <location>
        <begin position="254"/>
        <end position="357"/>
    </location>
</feature>
<reference evidence="3" key="2">
    <citation type="submission" date="2021-08" db="EMBL/GenBank/DDBJ databases">
        <authorList>
            <person name="Eriksson T."/>
        </authorList>
    </citation>
    <scope>NUCLEOTIDE SEQUENCE</scope>
    <source>
        <strain evidence="3">Stoneville</strain>
        <tissue evidence="3">Whole head</tissue>
    </source>
</reference>
<dbReference type="GO" id="GO:0007268">
    <property type="term" value="P:chemical synaptic transmission"/>
    <property type="evidence" value="ECO:0007669"/>
    <property type="project" value="InterPro"/>
</dbReference>
<dbReference type="InterPro" id="IPR033545">
    <property type="entry name" value="CEP89"/>
</dbReference>
<feature type="compositionally biased region" description="Basic and acidic residues" evidence="2">
    <location>
        <begin position="198"/>
        <end position="210"/>
    </location>
</feature>
<feature type="compositionally biased region" description="Polar residues" evidence="2">
    <location>
        <begin position="1"/>
        <end position="10"/>
    </location>
</feature>
<dbReference type="GO" id="GO:0045202">
    <property type="term" value="C:synapse"/>
    <property type="evidence" value="ECO:0007669"/>
    <property type="project" value="GOC"/>
</dbReference>
<feature type="coiled-coil region" evidence="1">
    <location>
        <begin position="436"/>
        <end position="698"/>
    </location>
</feature>
<feature type="region of interest" description="Disordered" evidence="2">
    <location>
        <begin position="1"/>
        <end position="25"/>
    </location>
</feature>
<evidence type="ECO:0000313" key="4">
    <source>
        <dbReference type="Proteomes" id="UP000719412"/>
    </source>
</evidence>
<dbReference type="PANTHER" id="PTHR36170:SF1">
    <property type="entry name" value="CENTROSOMAL PROTEIN OF 89 KDA"/>
    <property type="match status" value="1"/>
</dbReference>
<name>A0A8J6HIN0_TENMO</name>
<evidence type="ECO:0000256" key="1">
    <source>
        <dbReference type="SAM" id="Coils"/>
    </source>
</evidence>
<reference evidence="3" key="1">
    <citation type="journal article" date="2020" name="J Insects Food Feed">
        <title>The yellow mealworm (Tenebrio molitor) genome: a resource for the emerging insects as food and feed industry.</title>
        <authorList>
            <person name="Eriksson T."/>
            <person name="Andere A."/>
            <person name="Kelstrup H."/>
            <person name="Emery V."/>
            <person name="Picard C."/>
        </authorList>
    </citation>
    <scope>NUCLEOTIDE SEQUENCE</scope>
    <source>
        <strain evidence="3">Stoneville</strain>
        <tissue evidence="3">Whole head</tissue>
    </source>
</reference>
<dbReference type="EMBL" id="JABDTM020023215">
    <property type="protein sequence ID" value="KAH0815340.1"/>
    <property type="molecule type" value="Genomic_DNA"/>
</dbReference>
<dbReference type="GO" id="GO:0097539">
    <property type="term" value="C:ciliary transition fiber"/>
    <property type="evidence" value="ECO:0007669"/>
    <property type="project" value="TreeGrafter"/>
</dbReference>
<keyword evidence="4" id="KW-1185">Reference proteome</keyword>
<dbReference type="AlphaFoldDB" id="A0A8J6HIN0"/>
<dbReference type="GO" id="GO:0005814">
    <property type="term" value="C:centriole"/>
    <property type="evidence" value="ECO:0007669"/>
    <property type="project" value="InterPro"/>
</dbReference>
<dbReference type="Proteomes" id="UP000719412">
    <property type="component" value="Unassembled WGS sequence"/>
</dbReference>
<evidence type="ECO:0000256" key="2">
    <source>
        <dbReference type="SAM" id="MobiDB-lite"/>
    </source>
</evidence>
<organism evidence="3 4">
    <name type="scientific">Tenebrio molitor</name>
    <name type="common">Yellow mealworm beetle</name>
    <dbReference type="NCBI Taxonomy" id="7067"/>
    <lineage>
        <taxon>Eukaryota</taxon>
        <taxon>Metazoa</taxon>
        <taxon>Ecdysozoa</taxon>
        <taxon>Arthropoda</taxon>
        <taxon>Hexapoda</taxon>
        <taxon>Insecta</taxon>
        <taxon>Pterygota</taxon>
        <taxon>Neoptera</taxon>
        <taxon>Endopterygota</taxon>
        <taxon>Coleoptera</taxon>
        <taxon>Polyphaga</taxon>
        <taxon>Cucujiformia</taxon>
        <taxon>Tenebrionidae</taxon>
        <taxon>Tenebrio</taxon>
    </lineage>
</organism>
<accession>A0A8J6HIN0</accession>
<feature type="compositionally biased region" description="Polar residues" evidence="2">
    <location>
        <begin position="231"/>
        <end position="240"/>
    </location>
</feature>
<protein>
    <submittedName>
        <fullName evidence="3">Uncharacterized protein</fullName>
    </submittedName>
</protein>
<keyword evidence="1" id="KW-0175">Coiled coil</keyword>
<dbReference type="GO" id="GO:0060271">
    <property type="term" value="P:cilium assembly"/>
    <property type="evidence" value="ECO:0007669"/>
    <property type="project" value="InterPro"/>
</dbReference>
<proteinExistence type="predicted"/>